<feature type="compositionally biased region" description="Acidic residues" evidence="11">
    <location>
        <begin position="498"/>
        <end position="519"/>
    </location>
</feature>
<feature type="region of interest" description="Disordered" evidence="11">
    <location>
        <begin position="464"/>
        <end position="572"/>
    </location>
</feature>
<feature type="compositionally biased region" description="Low complexity" evidence="11">
    <location>
        <begin position="727"/>
        <end position="741"/>
    </location>
</feature>
<comment type="subcellular location">
    <subcellularLocation>
        <location evidence="10">Nucleus</location>
    </subcellularLocation>
    <subcellularLocation>
        <location evidence="10">Chromosome</location>
    </subcellularLocation>
</comment>
<dbReference type="PROSITE" id="PS50118">
    <property type="entry name" value="HMG_BOX_2"/>
    <property type="match status" value="1"/>
</dbReference>
<dbReference type="InterPro" id="IPR038167">
    <property type="entry name" value="SSRP1_sf"/>
</dbReference>
<dbReference type="PRINTS" id="PR00887">
    <property type="entry name" value="SSRCOGNITION"/>
</dbReference>
<evidence type="ECO:0000256" key="6">
    <source>
        <dbReference type="ARBA" id="ARBA00023163"/>
    </source>
</evidence>
<dbReference type="GO" id="GO:0006281">
    <property type="term" value="P:DNA repair"/>
    <property type="evidence" value="ECO:0007669"/>
    <property type="project" value="UniProtKB-KW"/>
</dbReference>
<keyword evidence="5 10" id="KW-0805">Transcription regulation</keyword>
<feature type="region of interest" description="Disordered" evidence="11">
    <location>
        <begin position="629"/>
        <end position="741"/>
    </location>
</feature>
<dbReference type="Gene3D" id="2.30.29.30">
    <property type="entry name" value="Pleckstrin-homology domain (PH domain)/Phosphotyrosine-binding domain (PTB)"/>
    <property type="match status" value="2"/>
</dbReference>
<dbReference type="Pfam" id="PF08512">
    <property type="entry name" value="Rttp106-like_middle"/>
    <property type="match status" value="1"/>
</dbReference>
<dbReference type="EnsemblMetazoa" id="XM_022797467">
    <property type="protein sequence ID" value="XP_022653202"/>
    <property type="gene ID" value="LOC111246977"/>
</dbReference>
<dbReference type="AlphaFoldDB" id="A0A7M7JNM6"/>
<dbReference type="RefSeq" id="XP_022653201.1">
    <property type="nucleotide sequence ID" value="XM_022797466.1"/>
</dbReference>
<dbReference type="RefSeq" id="XP_022653198.1">
    <property type="nucleotide sequence ID" value="XM_022797463.1"/>
</dbReference>
<keyword evidence="2 10" id="KW-0158">Chromosome</keyword>
<dbReference type="CDD" id="cd13230">
    <property type="entry name" value="PH1_SSRP1-like"/>
    <property type="match status" value="1"/>
</dbReference>
<dbReference type="InterPro" id="IPR000969">
    <property type="entry name" value="SSRP1/POB3"/>
</dbReference>
<feature type="domain" description="HMG box" evidence="12">
    <location>
        <begin position="566"/>
        <end position="632"/>
    </location>
</feature>
<accession>A0A7M7JNM6</accession>
<dbReference type="Gene3D" id="1.10.30.10">
    <property type="entry name" value="High mobility group box domain"/>
    <property type="match status" value="1"/>
</dbReference>
<keyword evidence="4 10" id="KW-0227">DNA damage</keyword>
<reference evidence="13" key="1">
    <citation type="submission" date="2021-01" db="UniProtKB">
        <authorList>
            <consortium name="EnsemblMetazoa"/>
        </authorList>
    </citation>
    <scope>IDENTIFICATION</scope>
</reference>
<dbReference type="CDD" id="cd21994">
    <property type="entry name" value="HMG-box_SSRP1-like"/>
    <property type="match status" value="1"/>
</dbReference>
<dbReference type="GO" id="GO:0003677">
    <property type="term" value="F:DNA binding"/>
    <property type="evidence" value="ECO:0007669"/>
    <property type="project" value="UniProtKB-UniRule"/>
</dbReference>
<dbReference type="FunFam" id="2.30.29.150:FF:000001">
    <property type="entry name" value="Fact complex subunit ssrp1"/>
    <property type="match status" value="1"/>
</dbReference>
<dbReference type="FunFam" id="2.30.29.30:FF:000119">
    <property type="entry name" value="FACT complex subunit SSRP1"/>
    <property type="match status" value="1"/>
</dbReference>
<dbReference type="FunCoup" id="A0A7M7JNM6">
    <property type="interactions" value="2107"/>
</dbReference>
<evidence type="ECO:0000313" key="13">
    <source>
        <dbReference type="EnsemblMetazoa" id="XP_022653199"/>
    </source>
</evidence>
<evidence type="ECO:0000256" key="7">
    <source>
        <dbReference type="ARBA" id="ARBA00023204"/>
    </source>
</evidence>
<dbReference type="CTD" id="37767"/>
<dbReference type="SMART" id="SM01287">
    <property type="entry name" value="Rtt106"/>
    <property type="match status" value="1"/>
</dbReference>
<keyword evidence="7 10" id="KW-0234">DNA repair</keyword>
<dbReference type="RefSeq" id="XP_022653202.1">
    <property type="nucleotide sequence ID" value="XM_022797467.1"/>
</dbReference>
<dbReference type="Pfam" id="PF17292">
    <property type="entry name" value="POB3_N"/>
    <property type="match status" value="1"/>
</dbReference>
<feature type="region of interest" description="Disordered" evidence="11">
    <location>
        <begin position="428"/>
        <end position="452"/>
    </location>
</feature>
<evidence type="ECO:0000256" key="1">
    <source>
        <dbReference type="ARBA" id="ARBA00010060"/>
    </source>
</evidence>
<evidence type="ECO:0000313" key="14">
    <source>
        <dbReference type="Proteomes" id="UP000594260"/>
    </source>
</evidence>
<dbReference type="EnsemblMetazoa" id="XM_022797463">
    <property type="protein sequence ID" value="XP_022653198"/>
    <property type="gene ID" value="LOC111246977"/>
</dbReference>
<keyword evidence="6 10" id="KW-0804">Transcription</keyword>
<dbReference type="GO" id="GO:0006260">
    <property type="term" value="P:DNA replication"/>
    <property type="evidence" value="ECO:0007669"/>
    <property type="project" value="UniProtKB-KW"/>
</dbReference>
<sequence>MVNSVFEFGDVWKEDKGGMSNGRLKMTDQNIVFKNAKTGKVDQLNSGEVDSVEWQRLGAGYGMRIVLSGGAIHRFGGFVNDEKEFEKLKEFFKEFYSVELKNRELSLTGRNWGTVNFDAASLEFSIDKFNAFEVPLHYVSNCATAKNEVTLEFHQNDDASINLTEMRFFIPSDANADVDAVDAFRNNVMSKASIIQATGDAIALFSDIQCLTPRGRYDIKIFTTFIQLHGKTFDYKIPVNTILRIFLLPHKDGRQMHFVLSLDPPIKQGQTRYHFLILLFNQEDEEDVKLSMSETDLKEKYEGKLEKEMSGPVFETLSRIVKAIVQRKVTTPGNYKSLNGTPAISCSYKSSYGLLYPLEKGFIYVHKPPVHIRFEEVSSVNFARSGGSTRSFDIEVELRNSIMHTFSSIEKDEYGRLYEFVKSKGLKIGSKQRGAEQTSAGPDDMLDSDQEDDAAPDAYLHRVKREAQARDDNNDDDDDEDESDDDFNPDKASGGSDVAEEYDTDHDSSSSDDDEEEGEDGKKRKKIKTKTIAEPGMGKKREKSDRSREEGGSRKKRSHKKDANAPKRPQTAYFLWMAENRDRIRKENPGMSVTEIAKKGGEEWKALDDKSKWEKMNEELMEQYKKDMEEYKAHKKSDDESLDDEGDKRKKSKKSSPTKASSAGGSGGGFKSKEYISDSSDSNGGEDRSGEEEKKKPKRGGKNNKANESFESLKDQDEEILDSPEASGGSQSGSGSEMDAD</sequence>
<keyword evidence="3 10" id="KW-0235">DNA replication</keyword>
<evidence type="ECO:0000256" key="10">
    <source>
        <dbReference type="RuleBase" id="RU364013"/>
    </source>
</evidence>
<dbReference type="GO" id="GO:0035101">
    <property type="term" value="C:FACT complex"/>
    <property type="evidence" value="ECO:0007669"/>
    <property type="project" value="TreeGrafter"/>
</dbReference>
<dbReference type="InParanoid" id="A0A7M7JNM6"/>
<keyword evidence="8 9" id="KW-0539">Nucleus</keyword>
<evidence type="ECO:0000256" key="2">
    <source>
        <dbReference type="ARBA" id="ARBA00022454"/>
    </source>
</evidence>
<feature type="compositionally biased region" description="Acidic residues" evidence="11">
    <location>
        <begin position="473"/>
        <end position="487"/>
    </location>
</feature>
<feature type="compositionally biased region" description="Basic and acidic residues" evidence="11">
    <location>
        <begin position="537"/>
        <end position="553"/>
    </location>
</feature>
<dbReference type="PANTHER" id="PTHR45849">
    <property type="entry name" value="FACT COMPLEX SUBUNIT SSRP1"/>
    <property type="match status" value="1"/>
</dbReference>
<name>A0A7M7JNM6_VARDE</name>
<dbReference type="Proteomes" id="UP000594260">
    <property type="component" value="Unplaced"/>
</dbReference>
<dbReference type="InterPro" id="IPR048993">
    <property type="entry name" value="SSRP1-like_PH1"/>
</dbReference>
<organism evidence="13 14">
    <name type="scientific">Varroa destructor</name>
    <name type="common">Honeybee mite</name>
    <dbReference type="NCBI Taxonomy" id="109461"/>
    <lineage>
        <taxon>Eukaryota</taxon>
        <taxon>Metazoa</taxon>
        <taxon>Ecdysozoa</taxon>
        <taxon>Arthropoda</taxon>
        <taxon>Chelicerata</taxon>
        <taxon>Arachnida</taxon>
        <taxon>Acari</taxon>
        <taxon>Parasitiformes</taxon>
        <taxon>Mesostigmata</taxon>
        <taxon>Gamasina</taxon>
        <taxon>Dermanyssoidea</taxon>
        <taxon>Varroidae</taxon>
        <taxon>Varroa</taxon>
    </lineage>
</organism>
<dbReference type="InterPro" id="IPR024954">
    <property type="entry name" value="SSRP1_DD"/>
</dbReference>
<dbReference type="Gene3D" id="2.30.29.150">
    <property type="match status" value="1"/>
</dbReference>
<keyword evidence="9" id="KW-0238">DNA-binding</keyword>
<dbReference type="Pfam" id="PF03531">
    <property type="entry name" value="SSrecog"/>
    <property type="match status" value="1"/>
</dbReference>
<dbReference type="Pfam" id="PF00505">
    <property type="entry name" value="HMG_box"/>
    <property type="match status" value="1"/>
</dbReference>
<comment type="similarity">
    <text evidence="1 10">Belongs to the SSRP1 family.</text>
</comment>
<dbReference type="PANTHER" id="PTHR45849:SF1">
    <property type="entry name" value="FACT COMPLEX SUBUNIT SSRP1"/>
    <property type="match status" value="1"/>
</dbReference>
<feature type="DNA-binding region" description="HMG box" evidence="9">
    <location>
        <begin position="566"/>
        <end position="632"/>
    </location>
</feature>
<dbReference type="FunFam" id="2.30.29.30:FF:000098">
    <property type="entry name" value="Fact complex subunit ssrp1"/>
    <property type="match status" value="1"/>
</dbReference>
<dbReference type="OMA" id="QVVTKIF"/>
<evidence type="ECO:0000256" key="4">
    <source>
        <dbReference type="ARBA" id="ARBA00022763"/>
    </source>
</evidence>
<dbReference type="RefSeq" id="XP_022653200.1">
    <property type="nucleotide sequence ID" value="XM_022797465.1"/>
</dbReference>
<dbReference type="SMART" id="SM00398">
    <property type="entry name" value="HMG"/>
    <property type="match status" value="1"/>
</dbReference>
<dbReference type="RefSeq" id="XP_022653199.1">
    <property type="nucleotide sequence ID" value="XM_022797464.1"/>
</dbReference>
<dbReference type="EnsemblMetazoa" id="XM_022797464">
    <property type="protein sequence ID" value="XP_022653199"/>
    <property type="gene ID" value="LOC111246977"/>
</dbReference>
<dbReference type="InterPro" id="IPR009071">
    <property type="entry name" value="HMG_box_dom"/>
</dbReference>
<dbReference type="InterPro" id="IPR036910">
    <property type="entry name" value="HMG_box_dom_sf"/>
</dbReference>
<evidence type="ECO:0000256" key="8">
    <source>
        <dbReference type="ARBA" id="ARBA00023242"/>
    </source>
</evidence>
<dbReference type="GO" id="GO:0031491">
    <property type="term" value="F:nucleosome binding"/>
    <property type="evidence" value="ECO:0007669"/>
    <property type="project" value="TreeGrafter"/>
</dbReference>
<protein>
    <recommendedName>
        <fullName evidence="10">FACT complex subunit SSRP1</fullName>
    </recommendedName>
</protein>
<dbReference type="EnsemblMetazoa" id="XM_022797466">
    <property type="protein sequence ID" value="XP_022653201"/>
    <property type="gene ID" value="LOC111246977"/>
</dbReference>
<evidence type="ECO:0000256" key="5">
    <source>
        <dbReference type="ARBA" id="ARBA00023015"/>
    </source>
</evidence>
<feature type="compositionally biased region" description="Basic and acidic residues" evidence="11">
    <location>
        <begin position="685"/>
        <end position="695"/>
    </location>
</feature>
<comment type="function">
    <text evidence="10">Component of the FACT complex, a general chromatin factor that acts to reorganize nucleosomes. The FACT complex is involved in multiple processes that require DNA as a template such as mRNA elongation, DNA replication and DNA repair. During transcription elongation the FACT complex acts as a histone chaperone that both destabilizes and restores nucleosomal structure. It facilitates the passage of RNA polymerase II and transcription by promoting the dissociation of one histone H2A-H2B dimer from the nucleosome, then subsequently promotes the reestablishment of the nucleosome following the passage of RNA polymerase II.</text>
</comment>
<dbReference type="InterPro" id="IPR011993">
    <property type="entry name" value="PH-like_dom_sf"/>
</dbReference>
<dbReference type="EnsemblMetazoa" id="XM_022797465">
    <property type="protein sequence ID" value="XP_022653200"/>
    <property type="gene ID" value="LOC111246977"/>
</dbReference>
<dbReference type="InterPro" id="IPR035417">
    <property type="entry name" value="SSRP1/POB3_N"/>
</dbReference>
<dbReference type="GeneID" id="111246977"/>
<keyword evidence="14" id="KW-1185">Reference proteome</keyword>
<dbReference type="Gene3D" id="2.30.29.220">
    <property type="entry name" value="Structure-specific recognition protein (SSRP1)"/>
    <property type="match status" value="1"/>
</dbReference>
<dbReference type="SUPFAM" id="SSF50729">
    <property type="entry name" value="PH domain-like"/>
    <property type="match status" value="1"/>
</dbReference>
<evidence type="ECO:0000256" key="9">
    <source>
        <dbReference type="PROSITE-ProRule" id="PRU00267"/>
    </source>
</evidence>
<dbReference type="KEGG" id="vde:111246977"/>
<evidence type="ECO:0000256" key="11">
    <source>
        <dbReference type="SAM" id="MobiDB-lite"/>
    </source>
</evidence>
<dbReference type="SUPFAM" id="SSF47095">
    <property type="entry name" value="HMG-box"/>
    <property type="match status" value="1"/>
</dbReference>
<dbReference type="OrthoDB" id="498543at2759"/>
<proteinExistence type="inferred from homology"/>
<evidence type="ECO:0000259" key="12">
    <source>
        <dbReference type="PROSITE" id="PS50118"/>
    </source>
</evidence>
<feature type="compositionally biased region" description="Basic and acidic residues" evidence="11">
    <location>
        <begin position="629"/>
        <end position="639"/>
    </location>
</feature>
<dbReference type="GO" id="GO:0042393">
    <property type="term" value="F:histone binding"/>
    <property type="evidence" value="ECO:0007669"/>
    <property type="project" value="TreeGrafter"/>
</dbReference>
<dbReference type="InterPro" id="IPR013719">
    <property type="entry name" value="RTT106/SPT16-like_middle_dom"/>
</dbReference>
<dbReference type="InterPro" id="IPR050454">
    <property type="entry name" value="RTT106/SSRP1_HistChap/FACT"/>
</dbReference>
<evidence type="ECO:0000256" key="3">
    <source>
        <dbReference type="ARBA" id="ARBA00022705"/>
    </source>
</evidence>
<dbReference type="Pfam" id="PF21103">
    <property type="entry name" value="PH1_SSRP1-like"/>
    <property type="match status" value="1"/>
</dbReference>
<dbReference type="GO" id="GO:1902275">
    <property type="term" value="P:regulation of chromatin organization"/>
    <property type="evidence" value="ECO:0007669"/>
    <property type="project" value="TreeGrafter"/>
</dbReference>
<dbReference type="CDD" id="cd13231">
    <property type="entry name" value="PH2_SSRP1-like"/>
    <property type="match status" value="1"/>
</dbReference>